<evidence type="ECO:0000259" key="2">
    <source>
        <dbReference type="SMART" id="SM00355"/>
    </source>
</evidence>
<comment type="caution">
    <text evidence="3">The sequence shown here is derived from an EMBL/GenBank/DDBJ whole genome shotgun (WGS) entry which is preliminary data.</text>
</comment>
<name>A0A9P7YJG1_9HELO</name>
<dbReference type="Pfam" id="PF12013">
    <property type="entry name" value="OrsD"/>
    <property type="match status" value="1"/>
</dbReference>
<dbReference type="OrthoDB" id="416217at2759"/>
<dbReference type="InterPro" id="IPR013087">
    <property type="entry name" value="Znf_C2H2_type"/>
</dbReference>
<feature type="domain" description="C2H2-type" evidence="2">
    <location>
        <begin position="93"/>
        <end position="118"/>
    </location>
</feature>
<reference evidence="3" key="1">
    <citation type="journal article" date="2021" name="IMA Fungus">
        <title>Genomic characterization of three marine fungi, including Emericellopsis atlantica sp. nov. with signatures of a generalist lifestyle and marine biomass degradation.</title>
        <authorList>
            <person name="Hagestad O.C."/>
            <person name="Hou L."/>
            <person name="Andersen J.H."/>
            <person name="Hansen E.H."/>
            <person name="Altermark B."/>
            <person name="Li C."/>
            <person name="Kuhnert E."/>
            <person name="Cox R.J."/>
            <person name="Crous P.W."/>
            <person name="Spatafora J.W."/>
            <person name="Lail K."/>
            <person name="Amirebrahimi M."/>
            <person name="Lipzen A."/>
            <person name="Pangilinan J."/>
            <person name="Andreopoulos W."/>
            <person name="Hayes R.D."/>
            <person name="Ng V."/>
            <person name="Grigoriev I.V."/>
            <person name="Jackson S.A."/>
            <person name="Sutton T.D.S."/>
            <person name="Dobson A.D.W."/>
            <person name="Rama T."/>
        </authorList>
    </citation>
    <scope>NUCLEOTIDE SEQUENCE</scope>
    <source>
        <strain evidence="3">TRa018bII</strain>
    </source>
</reference>
<dbReference type="EMBL" id="MU251458">
    <property type="protein sequence ID" value="KAG9234596.1"/>
    <property type="molecule type" value="Genomic_DNA"/>
</dbReference>
<dbReference type="GO" id="GO:0001228">
    <property type="term" value="F:DNA-binding transcription activator activity, RNA polymerase II-specific"/>
    <property type="evidence" value="ECO:0007669"/>
    <property type="project" value="TreeGrafter"/>
</dbReference>
<organism evidence="3 4">
    <name type="scientific">Amylocarpus encephaloides</name>
    <dbReference type="NCBI Taxonomy" id="45428"/>
    <lineage>
        <taxon>Eukaryota</taxon>
        <taxon>Fungi</taxon>
        <taxon>Dikarya</taxon>
        <taxon>Ascomycota</taxon>
        <taxon>Pezizomycotina</taxon>
        <taxon>Leotiomycetes</taxon>
        <taxon>Helotiales</taxon>
        <taxon>Helotiales incertae sedis</taxon>
        <taxon>Amylocarpus</taxon>
    </lineage>
</organism>
<protein>
    <recommendedName>
        <fullName evidence="2">C2H2-type domain-containing protein</fullName>
    </recommendedName>
</protein>
<evidence type="ECO:0000256" key="1">
    <source>
        <dbReference type="SAM" id="MobiDB-lite"/>
    </source>
</evidence>
<accession>A0A9P7YJG1</accession>
<dbReference type="InterPro" id="IPR053157">
    <property type="entry name" value="Sterol_Uptake_Regulator"/>
</dbReference>
<dbReference type="InterPro" id="IPR022698">
    <property type="entry name" value="OrsD"/>
</dbReference>
<feature type="domain" description="C2H2-type" evidence="2">
    <location>
        <begin position="27"/>
        <end position="49"/>
    </location>
</feature>
<dbReference type="SMART" id="SM00355">
    <property type="entry name" value="ZnF_C2H2"/>
    <property type="match status" value="2"/>
</dbReference>
<sequence>MPTEVPSTSLAPRPEQLLQYLPPYKVVVCTFCRYAIQPKAIARHLKEIHRIKLSDRQPFMQHVEKFELAAHELVMQYVPGEFPVPLLPVQSGLQCRSDDCPYLCKTEKRMKHHWLSVHRRQGLASYGWQTAPLQTFFKGNLLRYFTGTPSGKPTEITSQFDHQNGSKERTTPLPDPSLSSPPTSATSTASSRTLDESGSFLMEHFTTHVWLTLANSENMRQMWRDIAPRLAYQHEYLMHALLACAALHLAYLNPEQHSEWTIKARTHQDYAIPLFLAATPSVESETCDAVLIFVRLVGITTFALDDTLTDGGKEDKLPGWLFFIRSGCTMFCDVWDRIGTGPVRYLTESWELLVDISKSPLQPLLDSFLAIPPADWPEEVRVPYKESALALAQNFSCLHVLDERITTLEVVRFWPIKNSVEYVVLLENLHPGALILLAHYCIVLHRMSARSWSLKGTASSLLSTIKRQLDVTWHRYIEWPLSEVGLPPATQQMTDELPIGSLALSSDAISSGRGPFGC</sequence>
<gene>
    <name evidence="3" type="ORF">BJ875DRAFT_509342</name>
</gene>
<dbReference type="InterPro" id="IPR021858">
    <property type="entry name" value="Fun_TF"/>
</dbReference>
<keyword evidence="4" id="KW-1185">Reference proteome</keyword>
<dbReference type="Proteomes" id="UP000824998">
    <property type="component" value="Unassembled WGS sequence"/>
</dbReference>
<feature type="region of interest" description="Disordered" evidence="1">
    <location>
        <begin position="150"/>
        <end position="191"/>
    </location>
</feature>
<dbReference type="AlphaFoldDB" id="A0A9P7YJG1"/>
<proteinExistence type="predicted"/>
<dbReference type="Pfam" id="PF11951">
    <property type="entry name" value="Fungal_trans_2"/>
    <property type="match status" value="1"/>
</dbReference>
<evidence type="ECO:0000313" key="3">
    <source>
        <dbReference type="EMBL" id="KAG9234596.1"/>
    </source>
</evidence>
<feature type="compositionally biased region" description="Polar residues" evidence="1">
    <location>
        <begin position="150"/>
        <end position="163"/>
    </location>
</feature>
<dbReference type="PANTHER" id="PTHR47784:SF5">
    <property type="entry name" value="STEROL UPTAKE CONTROL PROTEIN 2"/>
    <property type="match status" value="1"/>
</dbReference>
<evidence type="ECO:0000313" key="4">
    <source>
        <dbReference type="Proteomes" id="UP000824998"/>
    </source>
</evidence>
<dbReference type="PANTHER" id="PTHR47784">
    <property type="entry name" value="STEROL UPTAKE CONTROL PROTEIN 2"/>
    <property type="match status" value="1"/>
</dbReference>
<feature type="compositionally biased region" description="Low complexity" evidence="1">
    <location>
        <begin position="176"/>
        <end position="191"/>
    </location>
</feature>